<dbReference type="Proteomes" id="UP001497623">
    <property type="component" value="Unassembled WGS sequence"/>
</dbReference>
<feature type="region of interest" description="Disordered" evidence="1">
    <location>
        <begin position="108"/>
        <end position="140"/>
    </location>
</feature>
<organism evidence="2 3">
    <name type="scientific">Meganyctiphanes norvegica</name>
    <name type="common">Northern krill</name>
    <name type="synonym">Thysanopoda norvegica</name>
    <dbReference type="NCBI Taxonomy" id="48144"/>
    <lineage>
        <taxon>Eukaryota</taxon>
        <taxon>Metazoa</taxon>
        <taxon>Ecdysozoa</taxon>
        <taxon>Arthropoda</taxon>
        <taxon>Crustacea</taxon>
        <taxon>Multicrustacea</taxon>
        <taxon>Malacostraca</taxon>
        <taxon>Eumalacostraca</taxon>
        <taxon>Eucarida</taxon>
        <taxon>Euphausiacea</taxon>
        <taxon>Euphausiidae</taxon>
        <taxon>Meganyctiphanes</taxon>
    </lineage>
</organism>
<protein>
    <submittedName>
        <fullName evidence="2">Uncharacterized protein</fullName>
    </submittedName>
</protein>
<feature type="compositionally biased region" description="Pro residues" evidence="1">
    <location>
        <begin position="281"/>
        <end position="292"/>
    </location>
</feature>
<proteinExistence type="predicted"/>
<evidence type="ECO:0000313" key="3">
    <source>
        <dbReference type="Proteomes" id="UP001497623"/>
    </source>
</evidence>
<accession>A0AAV2RKU0</accession>
<evidence type="ECO:0000313" key="2">
    <source>
        <dbReference type="EMBL" id="CAL4125639.1"/>
    </source>
</evidence>
<feature type="region of interest" description="Disordered" evidence="1">
    <location>
        <begin position="831"/>
        <end position="851"/>
    </location>
</feature>
<keyword evidence="3" id="KW-1185">Reference proteome</keyword>
<dbReference type="AlphaFoldDB" id="A0AAV2RKU0"/>
<feature type="compositionally biased region" description="Low complexity" evidence="1">
    <location>
        <begin position="709"/>
        <end position="726"/>
    </location>
</feature>
<gene>
    <name evidence="2" type="ORF">MNOR_LOCUS25271</name>
</gene>
<feature type="non-terminal residue" evidence="2">
    <location>
        <position position="1"/>
    </location>
</feature>
<evidence type="ECO:0000256" key="1">
    <source>
        <dbReference type="SAM" id="MobiDB-lite"/>
    </source>
</evidence>
<feature type="region of interest" description="Disordered" evidence="1">
    <location>
        <begin position="709"/>
        <end position="735"/>
    </location>
</feature>
<sequence length="851" mass="80870">PGTTYEHYCCTTAWCHWCKMTWTSLLSATLLGTLVVIGANPQFRNNGITSLNAPGSGTPNLVSGPGSNGLQGNFGGVGAEVGGVNRFGSARQGGGGYNYAPPANPLTLGGSATRGPAGGIQVPFTAPQTPNPGFGFPRGGQAGLGGAGLSGAGLGGAGFGGAGFGGAGAAPRAPPVLPGNGGTLQSTISQILQRLTGGQVASVVGPNSGRNNLPIGNVNFFTASDPTQAARVRAPAASAPAHNFQFRQSPRTQTNAFVAIAPDQIPSRPRAVRPQPQAFIPTPPAPAPAPTPAPAPIPVAPAPVAPAPAGGGVPAFGILLEQAQVSPQFQPVGFQLLGGGGQLLGGGGQLLGGGGQLLGGGGQLLGGGGQLLGGGGQLLGGGGQLLGGGGQNLNSFRAVQGVNNFNNNNNQPIALQLVGGGSQNLNGFGSLQGFNNLNNFQIVDLASLGLGGQQIGGLQITPDFSQSQFGGQSFGNNLQGNLQNNAGTSLLTGTGAAGFGGTGTGGAGTGGFVGVGLQAAQTGLPTGQSDFDDRSLLTGTGAAGFGGTGTGGVGTGSFGNVGTGGFGGSGSGGAVTGNFGGVGAAGFGGAGTGGFEGVGLQTTQTGLQTGGAVQGNFGGVGAAGVGGAGAGGFDVGTGLGAGGGFADGVPLTDAVPTATGANQVGVGFRQGNAVSNLIVGSSNVGATQGSTGSFGQGIAGSFGQGIAGSSAQGSAGSSAQGISGSGVTKSVSGASPSAARLTGVPLFLTGPQGPAQLPAGVSNNQLDTVAKSLQSEALPAAEALTAAQEPVVEAAAAAGGSQGTNAVEAAEFGKRTLPLQTQPQLTGISISETGPQLSSSIPGSAPETSII</sequence>
<feature type="region of interest" description="Disordered" evidence="1">
    <location>
        <begin position="267"/>
        <end position="292"/>
    </location>
</feature>
<reference evidence="2 3" key="1">
    <citation type="submission" date="2024-05" db="EMBL/GenBank/DDBJ databases">
        <authorList>
            <person name="Wallberg A."/>
        </authorList>
    </citation>
    <scope>NUCLEOTIDE SEQUENCE [LARGE SCALE GENOMIC DNA]</scope>
</reference>
<dbReference type="EMBL" id="CAXKWB010023956">
    <property type="protein sequence ID" value="CAL4125639.1"/>
    <property type="molecule type" value="Genomic_DNA"/>
</dbReference>
<comment type="caution">
    <text evidence="2">The sequence shown here is derived from an EMBL/GenBank/DDBJ whole genome shotgun (WGS) entry which is preliminary data.</text>
</comment>
<name>A0AAV2RKU0_MEGNR</name>